<dbReference type="SFLD" id="SFLDG01082">
    <property type="entry name" value="B12-binding_domain_containing"/>
    <property type="match status" value="1"/>
</dbReference>
<feature type="binding site" evidence="16">
    <location>
        <position position="268"/>
    </location>
    <ligand>
        <name>S-adenosyl-L-methionine</name>
        <dbReference type="ChEBI" id="CHEBI:59789"/>
        <label>2</label>
    </ligand>
</feature>
<evidence type="ECO:0000256" key="18">
    <source>
        <dbReference type="SAM" id="MobiDB-lite"/>
    </source>
</evidence>
<keyword evidence="5 15" id="KW-0004">4Fe-4S</keyword>
<accession>A0A4Y9VMP7</accession>
<keyword evidence="9 15" id="KW-0560">Oxidoreductase</keyword>
<comment type="cofactor">
    <cofactor evidence="15 17">
        <name>[4Fe-4S] cluster</name>
        <dbReference type="ChEBI" id="CHEBI:49883"/>
    </cofactor>
    <text evidence="15 17">Binds 1 [4Fe-4S] cluster. The cluster is coordinated with 3 cysteines and an exchangeable S-adenosyl-L-methionine.</text>
</comment>
<dbReference type="Proteomes" id="UP000297706">
    <property type="component" value="Unassembled WGS sequence"/>
</dbReference>
<dbReference type="InterPro" id="IPR004558">
    <property type="entry name" value="Coprogen_oxidase_HemN"/>
</dbReference>
<feature type="binding site" evidence="16">
    <location>
        <position position="354"/>
    </location>
    <ligand>
        <name>S-adenosyl-L-methionine</name>
        <dbReference type="ChEBI" id="CHEBI:59789"/>
        <label>1</label>
    </ligand>
</feature>
<evidence type="ECO:0000256" key="9">
    <source>
        <dbReference type="ARBA" id="ARBA00023002"/>
    </source>
</evidence>
<evidence type="ECO:0000256" key="2">
    <source>
        <dbReference type="ARBA" id="ARBA00004785"/>
    </source>
</evidence>
<comment type="subunit">
    <text evidence="4">Monomer.</text>
</comment>
<organism evidence="20 21">
    <name type="scientific">Methylotenera oryzisoli</name>
    <dbReference type="NCBI Taxonomy" id="2080758"/>
    <lineage>
        <taxon>Bacteria</taxon>
        <taxon>Pseudomonadati</taxon>
        <taxon>Pseudomonadota</taxon>
        <taxon>Betaproteobacteria</taxon>
        <taxon>Nitrosomonadales</taxon>
        <taxon>Methylophilaceae</taxon>
        <taxon>Methylotenera</taxon>
    </lineage>
</organism>
<dbReference type="Gene3D" id="1.10.10.920">
    <property type="match status" value="1"/>
</dbReference>
<dbReference type="PANTHER" id="PTHR13932:SF6">
    <property type="entry name" value="OXYGEN-INDEPENDENT COPROPORPHYRINOGEN III OXIDASE"/>
    <property type="match status" value="1"/>
</dbReference>
<evidence type="ECO:0000313" key="20">
    <source>
        <dbReference type="EMBL" id="TFW69630.1"/>
    </source>
</evidence>
<dbReference type="PANTHER" id="PTHR13932">
    <property type="entry name" value="COPROPORPHYRINIGEN III OXIDASE"/>
    <property type="match status" value="1"/>
</dbReference>
<keyword evidence="7 15" id="KW-0949">S-adenosyl-L-methionine</keyword>
<evidence type="ECO:0000256" key="16">
    <source>
        <dbReference type="PIRSR" id="PIRSR000167-1"/>
    </source>
</evidence>
<dbReference type="GO" id="GO:0051989">
    <property type="term" value="F:coproporphyrinogen dehydrogenase activity"/>
    <property type="evidence" value="ECO:0007669"/>
    <property type="project" value="UniProtKB-EC"/>
</dbReference>
<comment type="catalytic activity">
    <reaction evidence="14 15">
        <text>coproporphyrinogen III + 2 S-adenosyl-L-methionine = protoporphyrinogen IX + 2 5'-deoxyadenosine + 2 L-methionine + 2 CO2</text>
        <dbReference type="Rhea" id="RHEA:15425"/>
        <dbReference type="ChEBI" id="CHEBI:16526"/>
        <dbReference type="ChEBI" id="CHEBI:17319"/>
        <dbReference type="ChEBI" id="CHEBI:57307"/>
        <dbReference type="ChEBI" id="CHEBI:57309"/>
        <dbReference type="ChEBI" id="CHEBI:57844"/>
        <dbReference type="ChEBI" id="CHEBI:59789"/>
        <dbReference type="EC" id="1.3.98.3"/>
    </reaction>
</comment>
<feature type="binding site" evidence="16">
    <location>
        <position position="137"/>
    </location>
    <ligand>
        <name>S-adenosyl-L-methionine</name>
        <dbReference type="ChEBI" id="CHEBI:59789"/>
        <label>1</label>
    </ligand>
</feature>
<feature type="binding site" evidence="16">
    <location>
        <position position="197"/>
    </location>
    <ligand>
        <name>S-adenosyl-L-methionine</name>
        <dbReference type="ChEBI" id="CHEBI:59789"/>
        <label>2</label>
    </ligand>
</feature>
<dbReference type="InterPro" id="IPR034505">
    <property type="entry name" value="Coproporphyrinogen-III_oxidase"/>
</dbReference>
<dbReference type="SFLD" id="SFLDG01065">
    <property type="entry name" value="anaerobic_coproporphyrinogen-I"/>
    <property type="match status" value="1"/>
</dbReference>
<dbReference type="GO" id="GO:0046872">
    <property type="term" value="F:metal ion binding"/>
    <property type="evidence" value="ECO:0007669"/>
    <property type="project" value="UniProtKB-KW"/>
</dbReference>
<dbReference type="OrthoDB" id="9808022at2"/>
<keyword evidence="11 15" id="KW-0411">Iron-sulfur</keyword>
<dbReference type="InterPro" id="IPR010723">
    <property type="entry name" value="HemN_C"/>
</dbReference>
<evidence type="ECO:0000256" key="7">
    <source>
        <dbReference type="ARBA" id="ARBA00022691"/>
    </source>
</evidence>
<dbReference type="Gene3D" id="3.80.30.20">
    <property type="entry name" value="tm_1862 like domain"/>
    <property type="match status" value="1"/>
</dbReference>
<dbReference type="PIRSF" id="PIRSF000167">
    <property type="entry name" value="HemN"/>
    <property type="match status" value="1"/>
</dbReference>
<feature type="region of interest" description="Disordered" evidence="18">
    <location>
        <begin position="1"/>
        <end position="20"/>
    </location>
</feature>
<dbReference type="EC" id="1.3.98.3" evidence="15"/>
<dbReference type="CDD" id="cd01335">
    <property type="entry name" value="Radical_SAM"/>
    <property type="match status" value="1"/>
</dbReference>
<keyword evidence="10 15" id="KW-0408">Iron</keyword>
<feature type="binding site" evidence="16">
    <location>
        <position position="170"/>
    </location>
    <ligand>
        <name>S-adenosyl-L-methionine</name>
        <dbReference type="ChEBI" id="CHEBI:59789"/>
        <label>1</label>
    </ligand>
</feature>
<feature type="binding site" evidence="16">
    <location>
        <begin position="92"/>
        <end position="94"/>
    </location>
    <ligand>
        <name>S-adenosyl-L-methionine</name>
        <dbReference type="ChEBI" id="CHEBI:59789"/>
        <label>2</label>
    </ligand>
</feature>
<dbReference type="InterPro" id="IPR007197">
    <property type="entry name" value="rSAM"/>
</dbReference>
<dbReference type="EMBL" id="PQVH01000016">
    <property type="protein sequence ID" value="TFW69630.1"/>
    <property type="molecule type" value="Genomic_DNA"/>
</dbReference>
<dbReference type="GO" id="GO:0004109">
    <property type="term" value="F:coproporphyrinogen oxidase activity"/>
    <property type="evidence" value="ECO:0007669"/>
    <property type="project" value="InterPro"/>
</dbReference>
<dbReference type="InterPro" id="IPR058240">
    <property type="entry name" value="rSAM_sf"/>
</dbReference>
<dbReference type="Pfam" id="PF04055">
    <property type="entry name" value="Radical_SAM"/>
    <property type="match status" value="1"/>
</dbReference>
<dbReference type="SUPFAM" id="SSF102114">
    <property type="entry name" value="Radical SAM enzymes"/>
    <property type="match status" value="1"/>
</dbReference>
<dbReference type="InterPro" id="IPR006638">
    <property type="entry name" value="Elp3/MiaA/NifB-like_rSAM"/>
</dbReference>
<keyword evidence="21" id="KW-1185">Reference proteome</keyword>
<keyword evidence="8 15" id="KW-0479">Metal-binding</keyword>
<evidence type="ECO:0000256" key="6">
    <source>
        <dbReference type="ARBA" id="ARBA00022490"/>
    </source>
</evidence>
<feature type="binding site" evidence="17">
    <location>
        <position position="90"/>
    </location>
    <ligand>
        <name>[4Fe-4S] cluster</name>
        <dbReference type="ChEBI" id="CHEBI:49883"/>
        <note>4Fe-4S-S-AdoMet</note>
    </ligand>
</feature>
<feature type="binding site" evidence="16">
    <location>
        <position position="234"/>
    </location>
    <ligand>
        <name>S-adenosyl-L-methionine</name>
        <dbReference type="ChEBI" id="CHEBI:59789"/>
        <label>2</label>
    </ligand>
</feature>
<evidence type="ECO:0000256" key="14">
    <source>
        <dbReference type="ARBA" id="ARBA00048321"/>
    </source>
</evidence>
<evidence type="ECO:0000256" key="13">
    <source>
        <dbReference type="ARBA" id="ARBA00024295"/>
    </source>
</evidence>
<dbReference type="FunFam" id="1.10.10.920:FF:000001">
    <property type="entry name" value="Coproporphyrinogen-III oxidase"/>
    <property type="match status" value="1"/>
</dbReference>
<evidence type="ECO:0000256" key="17">
    <source>
        <dbReference type="PIRSR" id="PIRSR000167-2"/>
    </source>
</evidence>
<comment type="subcellular location">
    <subcellularLocation>
        <location evidence="1 15">Cytoplasm</location>
    </subcellularLocation>
</comment>
<dbReference type="Pfam" id="PF06969">
    <property type="entry name" value="HemN_C"/>
    <property type="match status" value="1"/>
</dbReference>
<evidence type="ECO:0000313" key="21">
    <source>
        <dbReference type="Proteomes" id="UP000297706"/>
    </source>
</evidence>
<feature type="binding site" evidence="16">
    <location>
        <position position="209"/>
    </location>
    <ligand>
        <name>S-adenosyl-L-methionine</name>
        <dbReference type="ChEBI" id="CHEBI:59789"/>
        <label>2</label>
    </ligand>
</feature>
<evidence type="ECO:0000256" key="12">
    <source>
        <dbReference type="ARBA" id="ARBA00023244"/>
    </source>
</evidence>
<evidence type="ECO:0000256" key="3">
    <source>
        <dbReference type="ARBA" id="ARBA00005493"/>
    </source>
</evidence>
<gene>
    <name evidence="20" type="primary">hemN</name>
    <name evidence="20" type="ORF">C3Y98_12405</name>
</gene>
<dbReference type="SMART" id="SM00729">
    <property type="entry name" value="Elp3"/>
    <property type="match status" value="1"/>
</dbReference>
<comment type="similarity">
    <text evidence="3 15">Belongs to the anaerobic coproporphyrinogen-III oxidase family.</text>
</comment>
<evidence type="ECO:0000256" key="15">
    <source>
        <dbReference type="PIRNR" id="PIRNR000167"/>
    </source>
</evidence>
<evidence type="ECO:0000256" key="5">
    <source>
        <dbReference type="ARBA" id="ARBA00022485"/>
    </source>
</evidence>
<evidence type="ECO:0000259" key="19">
    <source>
        <dbReference type="PROSITE" id="PS51918"/>
    </source>
</evidence>
<dbReference type="PROSITE" id="PS51918">
    <property type="entry name" value="RADICAL_SAM"/>
    <property type="match status" value="1"/>
</dbReference>
<keyword evidence="6 15" id="KW-0963">Cytoplasm</keyword>
<comment type="pathway">
    <text evidence="2 15">Porphyrin-containing compound metabolism; protoporphyrin-IX biosynthesis; protoporphyrinogen-IX from coproporphyrinogen-III (AdoMet route): step 1/1.</text>
</comment>
<evidence type="ECO:0000256" key="11">
    <source>
        <dbReference type="ARBA" id="ARBA00023014"/>
    </source>
</evidence>
<evidence type="ECO:0000256" key="4">
    <source>
        <dbReference type="ARBA" id="ARBA00011245"/>
    </source>
</evidence>
<evidence type="ECO:0000256" key="1">
    <source>
        <dbReference type="ARBA" id="ARBA00004496"/>
    </source>
</evidence>
<comment type="caution">
    <text evidence="20">The sequence shown here is derived from an EMBL/GenBank/DDBJ whole genome shotgun (WGS) entry which is preliminary data.</text>
</comment>
<dbReference type="UniPathway" id="UPA00251">
    <property type="reaction ID" value="UER00323"/>
</dbReference>
<dbReference type="NCBIfam" id="TIGR00538">
    <property type="entry name" value="hemN"/>
    <property type="match status" value="1"/>
</dbReference>
<protein>
    <recommendedName>
        <fullName evidence="15">Coproporphyrinogen-III oxidase</fullName>
        <ecNumber evidence="15">1.3.98.3</ecNumber>
    </recommendedName>
</protein>
<keyword evidence="12 15" id="KW-0627">Porphyrin biosynthesis</keyword>
<feature type="binding site" evidence="17">
    <location>
        <position position="93"/>
    </location>
    <ligand>
        <name>[4Fe-4S] cluster</name>
        <dbReference type="ChEBI" id="CHEBI:49883"/>
        <note>4Fe-4S-S-AdoMet</note>
    </ligand>
</feature>
<feature type="binding site" evidence="16">
    <location>
        <position position="80"/>
    </location>
    <ligand>
        <name>S-adenosyl-L-methionine</name>
        <dbReference type="ChEBI" id="CHEBI:59789"/>
        <label>1</label>
    </ligand>
</feature>
<dbReference type="GO" id="GO:0006782">
    <property type="term" value="P:protoporphyrinogen IX biosynthetic process"/>
    <property type="evidence" value="ECO:0007669"/>
    <property type="project" value="UniProtKB-UniPathway"/>
</dbReference>
<dbReference type="GO" id="GO:0005737">
    <property type="term" value="C:cytoplasm"/>
    <property type="evidence" value="ECO:0007669"/>
    <property type="project" value="UniProtKB-SubCell"/>
</dbReference>
<feature type="compositionally biased region" description="Polar residues" evidence="18">
    <location>
        <begin position="1"/>
        <end position="18"/>
    </location>
</feature>
<dbReference type="SFLD" id="SFLDS00029">
    <property type="entry name" value="Radical_SAM"/>
    <property type="match status" value="1"/>
</dbReference>
<name>A0A4Y9VMP7_9PROT</name>
<dbReference type="FunFam" id="3.80.30.20:FF:000012">
    <property type="entry name" value="Coproporphyrinogen-III oxidase"/>
    <property type="match status" value="1"/>
</dbReference>
<feature type="domain" description="Radical SAM core" evidence="19">
    <location>
        <begin position="69"/>
        <end position="303"/>
    </location>
</feature>
<evidence type="ECO:0000256" key="8">
    <source>
        <dbReference type="ARBA" id="ARBA00022723"/>
    </source>
</evidence>
<evidence type="ECO:0000256" key="10">
    <source>
        <dbReference type="ARBA" id="ARBA00023004"/>
    </source>
</evidence>
<sequence length="482" mass="54637">MVANNTINFPSNQPTNKQVAAKSTLPTLTPETLQKFDVSGPRYTSYPTADRFVEAFTEESYKQTLAQRRIGGLTLPLSIYVHIPFCESLCFFCACNKIVTKHHERSVEYLRYLSREIDLHIEHLGAGQTISQLHLGGGSPTFFSDEELSELMAMIRRSFVLAPNGEYSIEVDPRTVNEQRLAHLASLGFNRLSFGVQDFDPEVQKAVHRIQPAEQVFSLVEAARRLKFDSVNVDLIYGLPKQSPESFSKTLAQIVELRPERIALYAYAHLPERFKPQRRIDTYELPAASAKIAMLSNAIATFLNAGYVYVGMDHFALPTDALAIAKRQGRLHRNFQGYSTQPDCDLISLGVSAIGRVGATYSQNAKTLEEYYDYLNQGRFPIVHGLALTRDDLVRRAVIMAIMCQGELQYEAIELAYMINFKQYFATELEALKELEKTGMVTLDENSLQVTDFGWFFVRAVGMVFDRYLQTDRNRARFSKII</sequence>
<reference evidence="20 21" key="1">
    <citation type="submission" date="2018-02" db="EMBL/GenBank/DDBJ databases">
        <title>A novel lanthanide dependent methylotroph, Methylotenera sp. La3113.</title>
        <authorList>
            <person name="Lv H."/>
            <person name="Tani A."/>
        </authorList>
    </citation>
    <scope>NUCLEOTIDE SEQUENCE [LARGE SCALE GENOMIC DNA]</scope>
    <source>
        <strain evidence="20 21">La3113</strain>
    </source>
</reference>
<proteinExistence type="inferred from homology"/>
<dbReference type="InterPro" id="IPR023404">
    <property type="entry name" value="rSAM_horseshoe"/>
</dbReference>
<dbReference type="GO" id="GO:0051539">
    <property type="term" value="F:4 iron, 4 sulfur cluster binding"/>
    <property type="evidence" value="ECO:0007669"/>
    <property type="project" value="UniProtKB-KW"/>
</dbReference>
<feature type="binding site" evidence="17">
    <location>
        <position position="86"/>
    </location>
    <ligand>
        <name>[4Fe-4S] cluster</name>
        <dbReference type="ChEBI" id="CHEBI:49883"/>
        <note>4Fe-4S-S-AdoMet</note>
    </ligand>
</feature>
<comment type="function">
    <text evidence="13">Involved in the heme biosynthesis. Catalyzes the anaerobic oxidative decarboxylation of propionate groups of rings A and B of coproporphyrinogen III to yield the vinyl groups in protoporphyrinogen IX.</text>
</comment>
<dbReference type="RefSeq" id="WP_135278951.1">
    <property type="nucleotide sequence ID" value="NZ_PQVH01000016.1"/>
</dbReference>
<dbReference type="AlphaFoldDB" id="A0A4Y9VMP7"/>